<keyword evidence="2" id="KW-1185">Reference proteome</keyword>
<gene>
    <name evidence="1" type="ORF">OJ252_3698</name>
</gene>
<protein>
    <submittedName>
        <fullName evidence="1">Protein kinase</fullName>
    </submittedName>
</protein>
<feature type="non-terminal residue" evidence="1">
    <location>
        <position position="148"/>
    </location>
</feature>
<sequence>LENCLLYSVCGGGSVGFNNENLSENVEVEGEEEACRRESACVDDCSGRRGRRRFQVKVCDPGQAIRFGRYSPELEMPVPYLGCVGKKFRPPEIFSGRPYIASKVDSWCLGWSTFYLLFGTELFESVHNVDNDVRWQWYSMGYRDYLYS</sequence>
<dbReference type="SUPFAM" id="SSF56112">
    <property type="entry name" value="Protein kinase-like (PK-like)"/>
    <property type="match status" value="1"/>
</dbReference>
<evidence type="ECO:0000313" key="2">
    <source>
        <dbReference type="Proteomes" id="UP001071777"/>
    </source>
</evidence>
<evidence type="ECO:0000313" key="1">
    <source>
        <dbReference type="EMBL" id="KAJ1604541.1"/>
    </source>
</evidence>
<reference evidence="1" key="1">
    <citation type="submission" date="2022-10" db="EMBL/GenBank/DDBJ databases">
        <title>Adaptive evolution leads to modifications in subtelomeric GC content in a zoonotic Cryptosporidium species.</title>
        <authorList>
            <person name="Li J."/>
            <person name="Feng Y."/>
            <person name="Xiao L."/>
        </authorList>
    </citation>
    <scope>NUCLEOTIDE SEQUENCE</scope>
    <source>
        <strain evidence="1">25894</strain>
    </source>
</reference>
<accession>A0ABQ8P1K2</accession>
<proteinExistence type="predicted"/>
<dbReference type="EMBL" id="JAPCXB010000237">
    <property type="protein sequence ID" value="KAJ1604541.1"/>
    <property type="molecule type" value="Genomic_DNA"/>
</dbReference>
<organism evidence="1 2">
    <name type="scientific">Cryptosporidium canis</name>
    <dbReference type="NCBI Taxonomy" id="195482"/>
    <lineage>
        <taxon>Eukaryota</taxon>
        <taxon>Sar</taxon>
        <taxon>Alveolata</taxon>
        <taxon>Apicomplexa</taxon>
        <taxon>Conoidasida</taxon>
        <taxon>Coccidia</taxon>
        <taxon>Eucoccidiorida</taxon>
        <taxon>Eimeriorina</taxon>
        <taxon>Cryptosporidiidae</taxon>
        <taxon>Cryptosporidium</taxon>
    </lineage>
</organism>
<name>A0ABQ8P1K2_9CRYT</name>
<keyword evidence="1" id="KW-0808">Transferase</keyword>
<dbReference type="InterPro" id="IPR011009">
    <property type="entry name" value="Kinase-like_dom_sf"/>
</dbReference>
<dbReference type="Gene3D" id="1.10.510.10">
    <property type="entry name" value="Transferase(Phosphotransferase) domain 1"/>
    <property type="match status" value="1"/>
</dbReference>
<feature type="non-terminal residue" evidence="1">
    <location>
        <position position="1"/>
    </location>
</feature>
<keyword evidence="1" id="KW-0418">Kinase</keyword>
<dbReference type="Proteomes" id="UP001071777">
    <property type="component" value="Unassembled WGS sequence"/>
</dbReference>
<dbReference type="GO" id="GO:0016301">
    <property type="term" value="F:kinase activity"/>
    <property type="evidence" value="ECO:0007669"/>
    <property type="project" value="UniProtKB-KW"/>
</dbReference>
<comment type="caution">
    <text evidence="1">The sequence shown here is derived from an EMBL/GenBank/DDBJ whole genome shotgun (WGS) entry which is preliminary data.</text>
</comment>